<reference evidence="6 7" key="1">
    <citation type="submission" date="2023-08" db="EMBL/GenBank/DDBJ databases">
        <title>Black Yeasts Isolated from many extreme environments.</title>
        <authorList>
            <person name="Coleine C."/>
            <person name="Stajich J.E."/>
            <person name="Selbmann L."/>
        </authorList>
    </citation>
    <scope>NUCLEOTIDE SEQUENCE [LARGE SCALE GENOMIC DNA]</scope>
    <source>
        <strain evidence="6 7">CCFEE 5885</strain>
    </source>
</reference>
<proteinExistence type="predicted"/>
<organism evidence="6 7">
    <name type="scientific">Lithohypha guttulata</name>
    <dbReference type="NCBI Taxonomy" id="1690604"/>
    <lineage>
        <taxon>Eukaryota</taxon>
        <taxon>Fungi</taxon>
        <taxon>Dikarya</taxon>
        <taxon>Ascomycota</taxon>
        <taxon>Pezizomycotina</taxon>
        <taxon>Eurotiomycetes</taxon>
        <taxon>Chaetothyriomycetidae</taxon>
        <taxon>Chaetothyriales</taxon>
        <taxon>Trichomeriaceae</taxon>
        <taxon>Lithohypha</taxon>
    </lineage>
</organism>
<evidence type="ECO:0000256" key="3">
    <source>
        <dbReference type="ARBA" id="ARBA00022989"/>
    </source>
</evidence>
<evidence type="ECO:0000256" key="4">
    <source>
        <dbReference type="ARBA" id="ARBA00023136"/>
    </source>
</evidence>
<evidence type="ECO:0000256" key="2">
    <source>
        <dbReference type="ARBA" id="ARBA00022692"/>
    </source>
</evidence>
<evidence type="ECO:0000256" key="1">
    <source>
        <dbReference type="ARBA" id="ARBA00004141"/>
    </source>
</evidence>
<gene>
    <name evidence="6" type="ORF">LTR24_006993</name>
</gene>
<evidence type="ECO:0000256" key="5">
    <source>
        <dbReference type="SAM" id="Phobius"/>
    </source>
</evidence>
<comment type="subcellular location">
    <subcellularLocation>
        <location evidence="1">Membrane</location>
        <topology evidence="1">Multi-pass membrane protein</topology>
    </subcellularLocation>
</comment>
<evidence type="ECO:0000313" key="6">
    <source>
        <dbReference type="EMBL" id="KAK5086208.1"/>
    </source>
</evidence>
<keyword evidence="3 5" id="KW-1133">Transmembrane helix</keyword>
<accession>A0ABR0K4U5</accession>
<name>A0ABR0K4U5_9EURO</name>
<dbReference type="Pfam" id="PF06687">
    <property type="entry name" value="SUR7"/>
    <property type="match status" value="1"/>
</dbReference>
<dbReference type="PANTHER" id="PTHR28019">
    <property type="entry name" value="CELL MEMBRANE PROTEIN YLR413W-RELATED"/>
    <property type="match status" value="1"/>
</dbReference>
<keyword evidence="2 5" id="KW-0812">Transmembrane</keyword>
<sequence>MSLFSRRGKVEEELRIGNRARLEDTGIDETAFYSRPTALRMFTVVVYFVAVVFLILVEIGNTNGKSVVRDTYFLKINLANIIPESVPNAVLINTIARSLGLHDFYQVGLWNYCAGYQGEGITTCSEPQTLYWFNPVGIIMSELLVGATIALPVDIVDTLELVRKASAWMFACFLVGVVLSCICIFVAPMGFSKKPRWSHKSKRIFLRALPVTILTLLALLFTAAGAVIATVMFAIFRNIVGQAAELNIHAELGGEMLAFEWTAVGLLLLGFIMQAGTCCGVCCCTGKRKAIRKQRESGNRER</sequence>
<dbReference type="EMBL" id="JAVRRG010000098">
    <property type="protein sequence ID" value="KAK5086208.1"/>
    <property type="molecule type" value="Genomic_DNA"/>
</dbReference>
<dbReference type="InterPro" id="IPR052413">
    <property type="entry name" value="SUR7_domain"/>
</dbReference>
<keyword evidence="7" id="KW-1185">Reference proteome</keyword>
<feature type="transmembrane region" description="Helical" evidence="5">
    <location>
        <begin position="261"/>
        <end position="285"/>
    </location>
</feature>
<keyword evidence="4 5" id="KW-0472">Membrane</keyword>
<dbReference type="PROSITE" id="PS01346">
    <property type="entry name" value="CLAUDIN"/>
    <property type="match status" value="1"/>
</dbReference>
<dbReference type="InterPro" id="IPR017974">
    <property type="entry name" value="Claudin_CS"/>
</dbReference>
<dbReference type="InterPro" id="IPR009571">
    <property type="entry name" value="SUR7/Rim9-like_fungi"/>
</dbReference>
<feature type="transmembrane region" description="Helical" evidence="5">
    <location>
        <begin position="165"/>
        <end position="187"/>
    </location>
</feature>
<feature type="transmembrane region" description="Helical" evidence="5">
    <location>
        <begin position="208"/>
        <end position="236"/>
    </location>
</feature>
<feature type="transmembrane region" description="Helical" evidence="5">
    <location>
        <begin position="38"/>
        <end position="57"/>
    </location>
</feature>
<feature type="transmembrane region" description="Helical" evidence="5">
    <location>
        <begin position="131"/>
        <end position="153"/>
    </location>
</feature>
<dbReference type="Proteomes" id="UP001345013">
    <property type="component" value="Unassembled WGS sequence"/>
</dbReference>
<dbReference type="Gene3D" id="1.20.140.150">
    <property type="match status" value="1"/>
</dbReference>
<evidence type="ECO:0000313" key="7">
    <source>
        <dbReference type="Proteomes" id="UP001345013"/>
    </source>
</evidence>
<dbReference type="PANTHER" id="PTHR28019:SF2">
    <property type="entry name" value="CELL MEMBRANE PROTEIN YLR413W-RELATED"/>
    <property type="match status" value="1"/>
</dbReference>
<protein>
    <submittedName>
        <fullName evidence="6">Uncharacterized protein</fullName>
    </submittedName>
</protein>
<comment type="caution">
    <text evidence="6">The sequence shown here is derived from an EMBL/GenBank/DDBJ whole genome shotgun (WGS) entry which is preliminary data.</text>
</comment>